<dbReference type="SUPFAM" id="SSF51445">
    <property type="entry name" value="(Trans)glycosidases"/>
    <property type="match status" value="1"/>
</dbReference>
<evidence type="ECO:0000256" key="1">
    <source>
        <dbReference type="ARBA" id="ARBA00004370"/>
    </source>
</evidence>
<dbReference type="Gene3D" id="3.20.20.80">
    <property type="entry name" value="Glycosidases"/>
    <property type="match status" value="1"/>
</dbReference>
<dbReference type="Gene3D" id="4.10.110.10">
    <property type="entry name" value="Spasmolytic Protein, domain 1"/>
    <property type="match status" value="1"/>
</dbReference>
<organism evidence="9 10">
    <name type="scientific">Diatraea saccharalis</name>
    <name type="common">sugarcane borer</name>
    <dbReference type="NCBI Taxonomy" id="40085"/>
    <lineage>
        <taxon>Eukaryota</taxon>
        <taxon>Metazoa</taxon>
        <taxon>Ecdysozoa</taxon>
        <taxon>Arthropoda</taxon>
        <taxon>Hexapoda</taxon>
        <taxon>Insecta</taxon>
        <taxon>Pterygota</taxon>
        <taxon>Neoptera</taxon>
        <taxon>Endopterygota</taxon>
        <taxon>Lepidoptera</taxon>
        <taxon>Glossata</taxon>
        <taxon>Ditrysia</taxon>
        <taxon>Pyraloidea</taxon>
        <taxon>Crambidae</taxon>
        <taxon>Crambinae</taxon>
        <taxon>Diatraea</taxon>
    </lineage>
</organism>
<dbReference type="Pfam" id="PF21365">
    <property type="entry name" value="Glyco_hydro_31_3rd"/>
    <property type="match status" value="1"/>
</dbReference>
<evidence type="ECO:0000256" key="7">
    <source>
        <dbReference type="PROSITE-ProRule" id="PRU00779"/>
    </source>
</evidence>
<dbReference type="PROSITE" id="PS00707">
    <property type="entry name" value="GLYCOSYL_HYDROL_F31_2"/>
    <property type="match status" value="1"/>
</dbReference>
<evidence type="ECO:0000313" key="10">
    <source>
        <dbReference type="Proteomes" id="UP001153714"/>
    </source>
</evidence>
<dbReference type="SMART" id="SM00018">
    <property type="entry name" value="PD"/>
    <property type="match status" value="1"/>
</dbReference>
<evidence type="ECO:0000313" key="9">
    <source>
        <dbReference type="EMBL" id="CAG9793673.1"/>
    </source>
</evidence>
<dbReference type="SUPFAM" id="SSF51011">
    <property type="entry name" value="Glycosyl hydrolase domain"/>
    <property type="match status" value="1"/>
</dbReference>
<name>A0A9N9RBZ0_9NEOP</name>
<feature type="domain" description="P-type" evidence="8">
    <location>
        <begin position="253"/>
        <end position="300"/>
    </location>
</feature>
<dbReference type="PANTHER" id="PTHR22762">
    <property type="entry name" value="ALPHA-GLUCOSIDASE"/>
    <property type="match status" value="1"/>
</dbReference>
<dbReference type="GO" id="GO:0030246">
    <property type="term" value="F:carbohydrate binding"/>
    <property type="evidence" value="ECO:0007669"/>
    <property type="project" value="InterPro"/>
</dbReference>
<comment type="subcellular location">
    <subcellularLocation>
        <location evidence="1">Membrane</location>
    </subcellularLocation>
</comment>
<dbReference type="InterPro" id="IPR011013">
    <property type="entry name" value="Gal_mutarotase_sf_dom"/>
</dbReference>
<dbReference type="InterPro" id="IPR030459">
    <property type="entry name" value="Glyco_hydro_31_CS"/>
</dbReference>
<dbReference type="Gene3D" id="2.60.40.1180">
    <property type="entry name" value="Golgi alpha-mannosidase II"/>
    <property type="match status" value="2"/>
</dbReference>
<evidence type="ECO:0000256" key="3">
    <source>
        <dbReference type="ARBA" id="ARBA00022801"/>
    </source>
</evidence>
<keyword evidence="10" id="KW-1185">Reference proteome</keyword>
<dbReference type="AlphaFoldDB" id="A0A9N9RBZ0"/>
<dbReference type="PROSITE" id="PS51448">
    <property type="entry name" value="P_TREFOIL_2"/>
    <property type="match status" value="1"/>
</dbReference>
<dbReference type="CDD" id="cd06602">
    <property type="entry name" value="GH31_MGAM_SI_GAA"/>
    <property type="match status" value="1"/>
</dbReference>
<reference evidence="9" key="1">
    <citation type="submission" date="2021-12" db="EMBL/GenBank/DDBJ databases">
        <authorList>
            <person name="King R."/>
        </authorList>
    </citation>
    <scope>NUCLEOTIDE SEQUENCE</scope>
</reference>
<proteinExistence type="inferred from homology"/>
<comment type="similarity">
    <text evidence="2">Belongs to the glycosyl hydrolase 31 family.</text>
</comment>
<dbReference type="CDD" id="cd14752">
    <property type="entry name" value="GH31_N"/>
    <property type="match status" value="1"/>
</dbReference>
<sequence length="1129" mass="128198">MPKIPYKVEKSQEEDEDYEIVSFEDFCDKNSSSKTDLLTLNDNINYRLCYENDKSPNFADKYGESSNVDSENHTETSLNDSKNVTFKRKLSNSFTPFGRSNVKTTKAPLFSGVIPKSRNEGESVSREHRYQRFSEQRNWLLRSWELVATAGPGMLGVALVCALCVGAWWAASGALGGAWGEEHYRKLWERAHPDNTKKPPTPLTYEKILPEYRYHDHNNLSTKNKSNSTEFTRKNGNLNKKSFIERPIEVLKDICAKVEDNMRFDCFPQVGSNEDDCIKRGCCWRIPEGKGNIPYCYYPPQYDSYRFLNMTEDKHSVTVYYERARPTGYPGDFEVARIDFKYMSDDLLQIKIYDANNKRFEPPLPEIATLSKPLTDMKYRVEINASAIGFKVIRNSNNVTIFDTQDVGGLILSDKFLQLSAVLSTEYIFGLGERRAKFMVDMNWQTFALFNRDRAPIEHLNLYGTHPFFLGVEPQGESFGVLLLNSNAMDVAVQPGGGVTYRATGGVLRLLVLVGGGPRAVAAHYAALVGRPFVPPYWALGFHLCKFDYKSLNVTREVWKKNRDAGIPFDVQWNDIDYMKNRNDFTYDEENFAGLPAFVNELHREGMHYMIIIDPGVSASEKPGSYPPYDRGLEMNVFVRNSTDQPFVGKVWNKETTVFPDFTHPNATQYWLDMMTDFHKKIKYDGAWIDMNEPSNIGGIVEGSCADERYPYMPQTGDDLLREHTLCMDARHYAGTHYDLHNLYGLYEAVATNFALSDIRGKRPFIISRSTFVGSGKYTGHWSGDIESSWHDMRMTIPELLNFNLFGIPMMGADICGFRGDTTVELCKRWMQLGAFYPFSRNHNSDSSAPQDPVSLGPEVVSASRAALRLRYRLLPYYYTLFYRAHLFGEPVIMPLFYDDPKNVSLYGIDDQFMVGPHVMVAPILQQGVTTTSALFPAPHLWYHIHTGASIPSGQRTDLYEDQIVTIKGGCVLPLQRAARAGPVTTTNTRSQPLQLLAAPSPAPARAARGELYWDDGDSLNSYDEKKFSHIEFKLDRNILGSNVVWWGYGVPSINNITVFNQPPVVSVTIDGIDCTKPRCDFAYVEKFKVLQIYNINLALDKPFEVQWLYKAKQNKSVNANSPVISLSG</sequence>
<dbReference type="SUPFAM" id="SSF74650">
    <property type="entry name" value="Galactose mutarotase-like"/>
    <property type="match status" value="1"/>
</dbReference>
<dbReference type="GO" id="GO:0016020">
    <property type="term" value="C:membrane"/>
    <property type="evidence" value="ECO:0007669"/>
    <property type="project" value="UniProtKB-SubCell"/>
</dbReference>
<dbReference type="InterPro" id="IPR013780">
    <property type="entry name" value="Glyco_hydro_b"/>
</dbReference>
<dbReference type="SUPFAM" id="SSF57492">
    <property type="entry name" value="Trefoil"/>
    <property type="match status" value="1"/>
</dbReference>
<dbReference type="InterPro" id="IPR017853">
    <property type="entry name" value="GH"/>
</dbReference>
<protein>
    <recommendedName>
        <fullName evidence="8">P-type domain-containing protein</fullName>
    </recommendedName>
</protein>
<keyword evidence="6" id="KW-0326">Glycosidase</keyword>
<gene>
    <name evidence="9" type="ORF">DIATSA_LOCUS11093</name>
</gene>
<keyword evidence="4" id="KW-0472">Membrane</keyword>
<dbReference type="CDD" id="cd00111">
    <property type="entry name" value="Trefoil"/>
    <property type="match status" value="1"/>
</dbReference>
<dbReference type="InterPro" id="IPR025887">
    <property type="entry name" value="Glyco_hydro_31_N_dom"/>
</dbReference>
<dbReference type="InterPro" id="IPR044913">
    <property type="entry name" value="P_trefoil_dom_sf"/>
</dbReference>
<dbReference type="GO" id="GO:0004558">
    <property type="term" value="F:alpha-1,4-glucosidase activity"/>
    <property type="evidence" value="ECO:0007669"/>
    <property type="project" value="TreeGrafter"/>
</dbReference>
<dbReference type="GO" id="GO:0005975">
    <property type="term" value="P:carbohydrate metabolic process"/>
    <property type="evidence" value="ECO:0007669"/>
    <property type="project" value="InterPro"/>
</dbReference>
<evidence type="ECO:0000256" key="5">
    <source>
        <dbReference type="ARBA" id="ARBA00023157"/>
    </source>
</evidence>
<dbReference type="Pfam" id="PF13802">
    <property type="entry name" value="Gal_mutarotas_2"/>
    <property type="match status" value="1"/>
</dbReference>
<accession>A0A9N9RBZ0</accession>
<dbReference type="Proteomes" id="UP001153714">
    <property type="component" value="Chromosome 6"/>
</dbReference>
<keyword evidence="3" id="KW-0378">Hydrolase</keyword>
<evidence type="ECO:0000256" key="4">
    <source>
        <dbReference type="ARBA" id="ARBA00023136"/>
    </source>
</evidence>
<evidence type="ECO:0000256" key="6">
    <source>
        <dbReference type="ARBA" id="ARBA00023295"/>
    </source>
</evidence>
<dbReference type="PANTHER" id="PTHR22762:SF131">
    <property type="entry name" value="GLYCOSIDE HYDROLASE FAMILY 31 N-TERMINAL DOMAIN-CONTAINING PROTEIN"/>
    <property type="match status" value="1"/>
</dbReference>
<dbReference type="InterPro" id="IPR000519">
    <property type="entry name" value="P_trefoil_dom"/>
</dbReference>
<dbReference type="InterPro" id="IPR000322">
    <property type="entry name" value="Glyco_hydro_31_TIM"/>
</dbReference>
<comment type="caution">
    <text evidence="7">Lacks conserved residue(s) required for the propagation of feature annotation.</text>
</comment>
<dbReference type="OrthoDB" id="1334205at2759"/>
<keyword evidence="5" id="KW-1015">Disulfide bond</keyword>
<dbReference type="InterPro" id="IPR048395">
    <property type="entry name" value="Glyco_hydro_31_C"/>
</dbReference>
<reference evidence="9" key="2">
    <citation type="submission" date="2022-10" db="EMBL/GenBank/DDBJ databases">
        <authorList>
            <consortium name="ENA_rothamsted_submissions"/>
            <consortium name="culmorum"/>
            <person name="King R."/>
        </authorList>
    </citation>
    <scope>NUCLEOTIDE SEQUENCE</scope>
</reference>
<dbReference type="Pfam" id="PF00088">
    <property type="entry name" value="Trefoil"/>
    <property type="match status" value="1"/>
</dbReference>
<evidence type="ECO:0000256" key="2">
    <source>
        <dbReference type="ARBA" id="ARBA00007806"/>
    </source>
</evidence>
<dbReference type="Gene3D" id="2.60.40.1760">
    <property type="entry name" value="glycosyl hydrolase (family 31)"/>
    <property type="match status" value="1"/>
</dbReference>
<dbReference type="EMBL" id="OU893337">
    <property type="protein sequence ID" value="CAG9793673.1"/>
    <property type="molecule type" value="Genomic_DNA"/>
</dbReference>
<evidence type="ECO:0000259" key="8">
    <source>
        <dbReference type="PROSITE" id="PS51448"/>
    </source>
</evidence>
<dbReference type="Pfam" id="PF01055">
    <property type="entry name" value="Glyco_hydro_31_2nd"/>
    <property type="match status" value="1"/>
</dbReference>